<evidence type="ECO:0000313" key="1">
    <source>
        <dbReference type="EMBL" id="GGW31041.1"/>
    </source>
</evidence>
<dbReference type="SUPFAM" id="SSF53474">
    <property type="entry name" value="alpha/beta-Hydrolases"/>
    <property type="match status" value="1"/>
</dbReference>
<sequence>MTLIRVWDRAPYSVDYAPGQGEDLVISFSSIGHDATRAPSPEFFGAATAGGRPALFVMDESRSWANDPGFAPAILGALAAAAPARRILTLGLSMGGFCALVAADVLPVTAVLAFGPQFTIDPARLPDARWQDWTARIASLRYPTAPLALGPQITLMHGMADDGAQAQAFPEQANLDHLLFPGLGHSDLLPHLKARGCLPGLVSAALSGDRRRLIRIATGAGGQRRARLQLPR</sequence>
<gene>
    <name evidence="1" type="ORF">GCM10011452_19410</name>
</gene>
<reference evidence="1" key="1">
    <citation type="journal article" date="2014" name="Int. J. Syst. Evol. Microbiol.">
        <title>Complete genome sequence of Corynebacterium casei LMG S-19264T (=DSM 44701T), isolated from a smear-ripened cheese.</title>
        <authorList>
            <consortium name="US DOE Joint Genome Institute (JGI-PGF)"/>
            <person name="Walter F."/>
            <person name="Albersmeier A."/>
            <person name="Kalinowski J."/>
            <person name="Ruckert C."/>
        </authorList>
    </citation>
    <scope>NUCLEOTIDE SEQUENCE</scope>
    <source>
        <strain evidence="1">KCTC 23714</strain>
    </source>
</reference>
<dbReference type="AlphaFoldDB" id="A0A918ITK5"/>
<evidence type="ECO:0008006" key="3">
    <source>
        <dbReference type="Google" id="ProtNLM"/>
    </source>
</evidence>
<keyword evidence="2" id="KW-1185">Reference proteome</keyword>
<name>A0A918ITK5_9RHOB</name>
<dbReference type="EMBL" id="BMYQ01000005">
    <property type="protein sequence ID" value="GGW31041.1"/>
    <property type="molecule type" value="Genomic_DNA"/>
</dbReference>
<organism evidence="1 2">
    <name type="scientific">Gemmobacter lanyuensis</name>
    <dbReference type="NCBI Taxonomy" id="1054497"/>
    <lineage>
        <taxon>Bacteria</taxon>
        <taxon>Pseudomonadati</taxon>
        <taxon>Pseudomonadota</taxon>
        <taxon>Alphaproteobacteria</taxon>
        <taxon>Rhodobacterales</taxon>
        <taxon>Paracoccaceae</taxon>
        <taxon>Gemmobacter</taxon>
    </lineage>
</organism>
<dbReference type="RefSeq" id="WP_189633663.1">
    <property type="nucleotide sequence ID" value="NZ_BMYQ01000005.1"/>
</dbReference>
<dbReference type="InterPro" id="IPR029058">
    <property type="entry name" value="AB_hydrolase_fold"/>
</dbReference>
<accession>A0A918ITK5</accession>
<protein>
    <recommendedName>
        <fullName evidence="3">Alpha/beta hydrolase</fullName>
    </recommendedName>
</protein>
<comment type="caution">
    <text evidence="1">The sequence shown here is derived from an EMBL/GenBank/DDBJ whole genome shotgun (WGS) entry which is preliminary data.</text>
</comment>
<dbReference type="Gene3D" id="3.40.50.1820">
    <property type="entry name" value="alpha/beta hydrolase"/>
    <property type="match status" value="1"/>
</dbReference>
<evidence type="ECO:0000313" key="2">
    <source>
        <dbReference type="Proteomes" id="UP000628984"/>
    </source>
</evidence>
<proteinExistence type="predicted"/>
<dbReference type="Proteomes" id="UP000628984">
    <property type="component" value="Unassembled WGS sequence"/>
</dbReference>
<reference evidence="1" key="2">
    <citation type="submission" date="2020-09" db="EMBL/GenBank/DDBJ databases">
        <authorList>
            <person name="Sun Q."/>
            <person name="Kim S."/>
        </authorList>
    </citation>
    <scope>NUCLEOTIDE SEQUENCE</scope>
    <source>
        <strain evidence="1">KCTC 23714</strain>
    </source>
</reference>